<gene>
    <name evidence="1" type="ORF">AFUS01_LOCUS30439</name>
</gene>
<organism evidence="1 2">
    <name type="scientific">Allacma fusca</name>
    <dbReference type="NCBI Taxonomy" id="39272"/>
    <lineage>
        <taxon>Eukaryota</taxon>
        <taxon>Metazoa</taxon>
        <taxon>Ecdysozoa</taxon>
        <taxon>Arthropoda</taxon>
        <taxon>Hexapoda</taxon>
        <taxon>Collembola</taxon>
        <taxon>Symphypleona</taxon>
        <taxon>Sminthuridae</taxon>
        <taxon>Allacma</taxon>
    </lineage>
</organism>
<dbReference type="PANTHER" id="PTHR31511">
    <property type="entry name" value="PROTEIN CBG23764"/>
    <property type="match status" value="1"/>
</dbReference>
<sequence length="292" mass="33498">MSGIYSARNEPKLSLCALLDFETFSIPSGKFSNCHEQQQRDDYYDDSEESSQTKQVIKVSHHDHQSGKFLHSLCKRCNLKESDLFDPSDVHLISKGGEKLGQIEITAKNEYVPELKYSYNSSHIPSGKQSYGVLKLNVRFIDSFQFLTSSISNLAKGLKKENAPALSLVKEGISYIFPCKQHDYSLLLEKLQYPYKNLTSRKVLDNGHPIPGREHFNTELKKENVTDWECEWEEREKLKIIDWKTFAGQDETGYILNVSLAYPECIHDETSDLPLAPEQRRVKLNELSEGQQ</sequence>
<name>A0A8J2KVQ5_9HEXA</name>
<dbReference type="PANTHER" id="PTHR31511:SF12">
    <property type="entry name" value="RHO TERMINATION FACTOR N-TERMINAL DOMAIN-CONTAINING PROTEIN"/>
    <property type="match status" value="1"/>
</dbReference>
<dbReference type="Proteomes" id="UP000708208">
    <property type="component" value="Unassembled WGS sequence"/>
</dbReference>
<dbReference type="OrthoDB" id="414982at2759"/>
<protein>
    <submittedName>
        <fullName evidence="1">Uncharacterized protein</fullName>
    </submittedName>
</protein>
<accession>A0A8J2KVQ5</accession>
<dbReference type="EMBL" id="CAJVCH010467052">
    <property type="protein sequence ID" value="CAG7820029.1"/>
    <property type="molecule type" value="Genomic_DNA"/>
</dbReference>
<keyword evidence="2" id="KW-1185">Reference proteome</keyword>
<reference evidence="1" key="1">
    <citation type="submission" date="2021-06" db="EMBL/GenBank/DDBJ databases">
        <authorList>
            <person name="Hodson N. C."/>
            <person name="Mongue J. A."/>
            <person name="Jaron S. K."/>
        </authorList>
    </citation>
    <scope>NUCLEOTIDE SEQUENCE</scope>
</reference>
<comment type="caution">
    <text evidence="1">The sequence shown here is derived from an EMBL/GenBank/DDBJ whole genome shotgun (WGS) entry which is preliminary data.</text>
</comment>
<evidence type="ECO:0000313" key="1">
    <source>
        <dbReference type="EMBL" id="CAG7820029.1"/>
    </source>
</evidence>
<dbReference type="AlphaFoldDB" id="A0A8J2KVQ5"/>
<proteinExistence type="predicted"/>
<evidence type="ECO:0000313" key="2">
    <source>
        <dbReference type="Proteomes" id="UP000708208"/>
    </source>
</evidence>